<feature type="transmembrane region" description="Helical" evidence="1">
    <location>
        <begin position="100"/>
        <end position="117"/>
    </location>
</feature>
<protein>
    <recommendedName>
        <fullName evidence="4">DUF4345 domain-containing protein</fullName>
    </recommendedName>
</protein>
<dbReference type="OrthoDB" id="7619515at2"/>
<feature type="transmembrane region" description="Helical" evidence="1">
    <location>
        <begin position="72"/>
        <end position="94"/>
    </location>
</feature>
<dbReference type="Pfam" id="PF14248">
    <property type="entry name" value="DUF4345"/>
    <property type="match status" value="1"/>
</dbReference>
<evidence type="ECO:0000256" key="1">
    <source>
        <dbReference type="SAM" id="Phobius"/>
    </source>
</evidence>
<evidence type="ECO:0000313" key="3">
    <source>
        <dbReference type="Proteomes" id="UP000024816"/>
    </source>
</evidence>
<dbReference type="Proteomes" id="UP000024816">
    <property type="component" value="Unassembled WGS sequence"/>
</dbReference>
<organism evidence="2 3">
    <name type="scientific">Hyphomonas jannaschiana VP2</name>
    <dbReference type="NCBI Taxonomy" id="1280952"/>
    <lineage>
        <taxon>Bacteria</taxon>
        <taxon>Pseudomonadati</taxon>
        <taxon>Pseudomonadota</taxon>
        <taxon>Alphaproteobacteria</taxon>
        <taxon>Hyphomonadales</taxon>
        <taxon>Hyphomonadaceae</taxon>
        <taxon>Hyphomonas</taxon>
    </lineage>
</organism>
<comment type="caution">
    <text evidence="2">The sequence shown here is derived from an EMBL/GenBank/DDBJ whole genome shotgun (WGS) entry which is preliminary data.</text>
</comment>
<feature type="transmembrane region" description="Helical" evidence="1">
    <location>
        <begin position="46"/>
        <end position="65"/>
    </location>
</feature>
<reference evidence="2 3" key="1">
    <citation type="journal article" date="2014" name="Antonie Van Leeuwenhoek">
        <title>Hyphomonas beringensis sp. nov. and Hyphomonas chukchiensis sp. nov., isolated from surface seawater of the Bering Sea and Chukchi Sea.</title>
        <authorList>
            <person name="Li C."/>
            <person name="Lai Q."/>
            <person name="Li G."/>
            <person name="Dong C."/>
            <person name="Wang J."/>
            <person name="Liao Y."/>
            <person name="Shao Z."/>
        </authorList>
    </citation>
    <scope>NUCLEOTIDE SEQUENCE [LARGE SCALE GENOMIC DNA]</scope>
    <source>
        <strain evidence="2 3">VP2</strain>
    </source>
</reference>
<dbReference type="STRING" id="1280952.HJA_07982"/>
<sequence>MKRGLQVFLGVFSLIPVIFALLGFLGGAGRLSPDGVTVDLDNQYRYFSGMYLVVAFLLWSIIPAIEKHGRTLFLISAAIFIGGLGRVVSYMTMGAPSQDLVVGMGIELVVPVIFIVWQRAVAAKA</sequence>
<dbReference type="EMBL" id="ARYJ01000004">
    <property type="protein sequence ID" value="KCZ89220.1"/>
    <property type="molecule type" value="Genomic_DNA"/>
</dbReference>
<accession>A0A059FEZ6</accession>
<dbReference type="AlphaFoldDB" id="A0A059FEZ6"/>
<feature type="transmembrane region" description="Helical" evidence="1">
    <location>
        <begin position="7"/>
        <end position="26"/>
    </location>
</feature>
<dbReference type="InterPro" id="IPR025597">
    <property type="entry name" value="DUF4345"/>
</dbReference>
<keyword evidence="1" id="KW-1133">Transmembrane helix</keyword>
<name>A0A059FEZ6_9PROT</name>
<evidence type="ECO:0008006" key="4">
    <source>
        <dbReference type="Google" id="ProtNLM"/>
    </source>
</evidence>
<dbReference type="PATRIC" id="fig|1280952.3.peg.1584"/>
<dbReference type="RefSeq" id="WP_035580498.1">
    <property type="nucleotide sequence ID" value="NZ_ARYJ01000004.1"/>
</dbReference>
<keyword evidence="1" id="KW-0472">Membrane</keyword>
<keyword evidence="1" id="KW-0812">Transmembrane</keyword>
<proteinExistence type="predicted"/>
<evidence type="ECO:0000313" key="2">
    <source>
        <dbReference type="EMBL" id="KCZ89220.1"/>
    </source>
</evidence>
<keyword evidence="3" id="KW-1185">Reference proteome</keyword>
<dbReference type="eggNOG" id="ENOG50332CH">
    <property type="taxonomic scope" value="Bacteria"/>
</dbReference>
<gene>
    <name evidence="2" type="ORF">HJA_07982</name>
</gene>